<dbReference type="InterPro" id="IPR040324">
    <property type="entry name" value="WDR44/Dgr2"/>
</dbReference>
<feature type="region of interest" description="Disordered" evidence="5">
    <location>
        <begin position="501"/>
        <end position="521"/>
    </location>
</feature>
<dbReference type="PROSITE" id="PS50082">
    <property type="entry name" value="WD_REPEATS_2"/>
    <property type="match status" value="4"/>
</dbReference>
<feature type="region of interest" description="Disordered" evidence="5">
    <location>
        <begin position="1"/>
        <end position="24"/>
    </location>
</feature>
<feature type="region of interest" description="Disordered" evidence="5">
    <location>
        <begin position="310"/>
        <end position="332"/>
    </location>
</feature>
<keyword evidence="2 4" id="KW-0853">WD repeat</keyword>
<evidence type="ECO:0000256" key="4">
    <source>
        <dbReference type="PROSITE-ProRule" id="PRU00221"/>
    </source>
</evidence>
<accession>A0A9J2Q0F1</accession>
<dbReference type="InterPro" id="IPR036322">
    <property type="entry name" value="WD40_repeat_dom_sf"/>
</dbReference>
<feature type="repeat" description="WD" evidence="4">
    <location>
        <begin position="947"/>
        <end position="967"/>
    </location>
</feature>
<name>A0A9J2Q0F1_ASCLU</name>
<evidence type="ECO:0000256" key="3">
    <source>
        <dbReference type="ARBA" id="ARBA00022737"/>
    </source>
</evidence>
<dbReference type="SUPFAM" id="SSF50978">
    <property type="entry name" value="WD40 repeat-like"/>
    <property type="match status" value="1"/>
</dbReference>
<reference evidence="7" key="1">
    <citation type="submission" date="2023-03" db="UniProtKB">
        <authorList>
            <consortium name="WormBaseParasite"/>
        </authorList>
    </citation>
    <scope>IDENTIFICATION</scope>
</reference>
<dbReference type="SMART" id="SM00320">
    <property type="entry name" value="WD40"/>
    <property type="match status" value="7"/>
</dbReference>
<dbReference type="PANTHER" id="PTHR14221:SF0">
    <property type="entry name" value="WD REPEAT-CONTAINING PROTEIN 44"/>
    <property type="match status" value="1"/>
</dbReference>
<evidence type="ECO:0000313" key="6">
    <source>
        <dbReference type="Proteomes" id="UP000036681"/>
    </source>
</evidence>
<dbReference type="WBParaSite" id="ALUE_0001592601-mRNA-1">
    <property type="protein sequence ID" value="ALUE_0001592601-mRNA-1"/>
    <property type="gene ID" value="ALUE_0001592601"/>
</dbReference>
<feature type="repeat" description="WD" evidence="4">
    <location>
        <begin position="613"/>
        <end position="644"/>
    </location>
</feature>
<dbReference type="InterPro" id="IPR015943">
    <property type="entry name" value="WD40/YVTN_repeat-like_dom_sf"/>
</dbReference>
<feature type="region of interest" description="Disordered" evidence="5">
    <location>
        <begin position="195"/>
        <end position="214"/>
    </location>
</feature>
<dbReference type="CDD" id="cd00200">
    <property type="entry name" value="WD40"/>
    <property type="match status" value="1"/>
</dbReference>
<feature type="compositionally biased region" description="Pro residues" evidence="5">
    <location>
        <begin position="200"/>
        <end position="214"/>
    </location>
</feature>
<dbReference type="PROSITE" id="PS50294">
    <property type="entry name" value="WD_REPEATS_REGION"/>
    <property type="match status" value="3"/>
</dbReference>
<feature type="repeat" description="WD" evidence="4">
    <location>
        <begin position="765"/>
        <end position="799"/>
    </location>
</feature>
<evidence type="ECO:0000256" key="2">
    <source>
        <dbReference type="ARBA" id="ARBA00022574"/>
    </source>
</evidence>
<keyword evidence="6" id="KW-1185">Reference proteome</keyword>
<feature type="repeat" description="WD" evidence="4">
    <location>
        <begin position="725"/>
        <end position="758"/>
    </location>
</feature>
<evidence type="ECO:0000256" key="5">
    <source>
        <dbReference type="SAM" id="MobiDB-lite"/>
    </source>
</evidence>
<evidence type="ECO:0000313" key="7">
    <source>
        <dbReference type="WBParaSite" id="ALUE_0001592601-mRNA-1"/>
    </source>
</evidence>
<evidence type="ECO:0000256" key="1">
    <source>
        <dbReference type="ARBA" id="ARBA00021207"/>
    </source>
</evidence>
<dbReference type="AlphaFoldDB" id="A0A9J2Q0F1"/>
<keyword evidence="3" id="KW-0677">Repeat</keyword>
<protein>
    <recommendedName>
        <fullName evidence="1">WD repeat-containing protein 44</fullName>
    </recommendedName>
</protein>
<dbReference type="PANTHER" id="PTHR14221">
    <property type="entry name" value="WD REPEAT DOMAIN 44"/>
    <property type="match status" value="1"/>
</dbReference>
<proteinExistence type="predicted"/>
<feature type="region of interest" description="Disordered" evidence="5">
    <location>
        <begin position="368"/>
        <end position="432"/>
    </location>
</feature>
<sequence>MSSSSSDEFEDAEDGLGPLPDMTHSSLQPFAVVTPHRESASVLHASRGLNESMERRMEIGGIQPSTSVHVNMISPSSLSPQLGKTDISSASRRGRLNILRGRMRSEFGGSGMGSNMISGSIEDDTGSTSESASLASWGRNLLMEHSALSVGPFFPADSMSTKAFSATSSTLEHSHTLGMLTNETLPPLQQRVAESNAFPTSPPPPSEPPPPLPLSPCSNCVNNVRIPPPNSVPPPLPPRKPALRLPAALPPQQIASIIPESVKPASATQSPISDNEQSTMQNDSTLSVNSYARRRGHAKTNSLDRGLSLAKSMKTGPFPPPSNKSNSLKRECSTDAADVNSFLSLDGGEEDLRNSDAQGIIHQITSSILNDEPLKEESSSSDSPSRLANNGRLSAVGEEQLSAAPASLSASPTSVKVENKTETLAPPPLPQESKKIEVESLKSANVCVGDITVAETTKDATLIKETIKDDETHLQHAQCIPPQAFVDPITRDVERRMSMKGHQQTAKGGEEDGVTSLSPSASGGIERAATLVREYGSFASGLFRGAISRARSVVSSRVFCSGAASRLPKEEEESCNESDKEEAMVDSIPIVRPKSAKKGPFDFDGTRLVQELNNEHTGAIWCMKFSLCGRLLATAGQDNIIRVWVLRNHLTYFNTMRERYNAHSKKTSAVSMGENLLQKAMQEIENDFRSSSTTLGESLESSECRDEELGAENCLVMAPKPLCTYRGHTADVLDLSWSRSYFILSSGMDRTVKLWHLSRPECLCCFQHMDFVTCIAFMPKDDRYFLSGSLDGKLRLWHIPDKKVALWNEVEQVKFITAIAFVKNGRFAVVGTYDGRCFFYSTDQLKYHTVIDVRSSRGKNARGHKVTGLAVHGDKLLVTSNDSRIRMYDLRDMALTCKFKVTGLAVHGDKLLVTSNDSRIRMYDLRDMALTCKFKGAQNERSQIRASFSPDGKHIVCGSEDRYVYVWTTADLPSSLAVRKDRNDSWQRIRCHSACVSAAIFAPRPQLFLSLLEQRRSGTEERRYEQPGAHLKSAQERQLHGDVIISADLTGSIKILVNRTKIKAGSSNFFATDIA</sequence>
<feature type="compositionally biased region" description="Low complexity" evidence="5">
    <location>
        <begin position="401"/>
        <end position="412"/>
    </location>
</feature>
<dbReference type="Gene3D" id="2.130.10.10">
    <property type="entry name" value="YVTN repeat-like/Quinoprotein amine dehydrogenase"/>
    <property type="match status" value="2"/>
</dbReference>
<dbReference type="Proteomes" id="UP000036681">
    <property type="component" value="Unplaced"/>
</dbReference>
<organism evidence="6 7">
    <name type="scientific">Ascaris lumbricoides</name>
    <name type="common">Giant roundworm</name>
    <dbReference type="NCBI Taxonomy" id="6252"/>
    <lineage>
        <taxon>Eukaryota</taxon>
        <taxon>Metazoa</taxon>
        <taxon>Ecdysozoa</taxon>
        <taxon>Nematoda</taxon>
        <taxon>Chromadorea</taxon>
        <taxon>Rhabditida</taxon>
        <taxon>Spirurina</taxon>
        <taxon>Ascaridomorpha</taxon>
        <taxon>Ascaridoidea</taxon>
        <taxon>Ascarididae</taxon>
        <taxon>Ascaris</taxon>
    </lineage>
</organism>
<dbReference type="Pfam" id="PF00400">
    <property type="entry name" value="WD40"/>
    <property type="match status" value="4"/>
</dbReference>
<dbReference type="InterPro" id="IPR001680">
    <property type="entry name" value="WD40_rpt"/>
</dbReference>